<organism evidence="4 5">
    <name type="scientific">Ganoderma sinense ZZ0214-1</name>
    <dbReference type="NCBI Taxonomy" id="1077348"/>
    <lineage>
        <taxon>Eukaryota</taxon>
        <taxon>Fungi</taxon>
        <taxon>Dikarya</taxon>
        <taxon>Basidiomycota</taxon>
        <taxon>Agaricomycotina</taxon>
        <taxon>Agaricomycetes</taxon>
        <taxon>Polyporales</taxon>
        <taxon>Polyporaceae</taxon>
        <taxon>Ganoderma</taxon>
    </lineage>
</organism>
<dbReference type="InterPro" id="IPR015172">
    <property type="entry name" value="MIF4G-like_typ-1"/>
</dbReference>
<dbReference type="Gene3D" id="1.25.40.180">
    <property type="match status" value="3"/>
</dbReference>
<dbReference type="Proteomes" id="UP000230002">
    <property type="component" value="Unassembled WGS sequence"/>
</dbReference>
<proteinExistence type="predicted"/>
<name>A0A2G8SST5_9APHY</name>
<feature type="region of interest" description="Disordered" evidence="1">
    <location>
        <begin position="1"/>
        <end position="23"/>
    </location>
</feature>
<dbReference type="GO" id="GO:0003729">
    <property type="term" value="F:mRNA binding"/>
    <property type="evidence" value="ECO:0007669"/>
    <property type="project" value="TreeGrafter"/>
</dbReference>
<evidence type="ECO:0008006" key="6">
    <source>
        <dbReference type="Google" id="ProtNLM"/>
    </source>
</evidence>
<dbReference type="InterPro" id="IPR016024">
    <property type="entry name" value="ARM-type_fold"/>
</dbReference>
<comment type="caution">
    <text evidence="4">The sequence shown here is derived from an EMBL/GenBank/DDBJ whole genome shotgun (WGS) entry which is preliminary data.</text>
</comment>
<dbReference type="GO" id="GO:0005846">
    <property type="term" value="C:nuclear cap binding complex"/>
    <property type="evidence" value="ECO:0007669"/>
    <property type="project" value="InterPro"/>
</dbReference>
<evidence type="ECO:0000259" key="3">
    <source>
        <dbReference type="Pfam" id="PF09090"/>
    </source>
</evidence>
<feature type="compositionally biased region" description="Basic residues" evidence="1">
    <location>
        <begin position="1"/>
        <end position="13"/>
    </location>
</feature>
<dbReference type="GO" id="GO:0006406">
    <property type="term" value="P:mRNA export from nucleus"/>
    <property type="evidence" value="ECO:0007669"/>
    <property type="project" value="InterPro"/>
</dbReference>
<dbReference type="GO" id="GO:0000184">
    <property type="term" value="P:nuclear-transcribed mRNA catabolic process, nonsense-mediated decay"/>
    <property type="evidence" value="ECO:0007669"/>
    <property type="project" value="TreeGrafter"/>
</dbReference>
<dbReference type="SUPFAM" id="SSF48371">
    <property type="entry name" value="ARM repeat"/>
    <property type="match status" value="3"/>
</dbReference>
<dbReference type="OrthoDB" id="10252707at2759"/>
<dbReference type="PANTHER" id="PTHR12412:SF2">
    <property type="entry name" value="NUCLEAR CAP-BINDING PROTEIN SUBUNIT 1"/>
    <property type="match status" value="1"/>
</dbReference>
<dbReference type="Pfam" id="PF09088">
    <property type="entry name" value="MIF4G_like"/>
    <property type="match status" value="1"/>
</dbReference>
<dbReference type="STRING" id="1077348.A0A2G8SST5"/>
<evidence type="ECO:0000313" key="4">
    <source>
        <dbReference type="EMBL" id="PIL36638.1"/>
    </source>
</evidence>
<feature type="domain" description="MIF4G-like type 2" evidence="3">
    <location>
        <begin position="527"/>
        <end position="830"/>
    </location>
</feature>
<accession>A0A2G8SST5</accession>
<dbReference type="InterPro" id="IPR015174">
    <property type="entry name" value="MIF4G-like_typ-2"/>
</dbReference>
<dbReference type="InterPro" id="IPR027159">
    <property type="entry name" value="CBP80"/>
</dbReference>
<gene>
    <name evidence="4" type="ORF">GSI_00327</name>
</gene>
<reference evidence="4 5" key="1">
    <citation type="journal article" date="2015" name="Sci. Rep.">
        <title>Chromosome-level genome map provides insights into diverse defense mechanisms in the medicinal fungus Ganoderma sinense.</title>
        <authorList>
            <person name="Zhu Y."/>
            <person name="Xu J."/>
            <person name="Sun C."/>
            <person name="Zhou S."/>
            <person name="Xu H."/>
            <person name="Nelson D.R."/>
            <person name="Qian J."/>
            <person name="Song J."/>
            <person name="Luo H."/>
            <person name="Xiang L."/>
            <person name="Li Y."/>
            <person name="Xu Z."/>
            <person name="Ji A."/>
            <person name="Wang L."/>
            <person name="Lu S."/>
            <person name="Hayward A."/>
            <person name="Sun W."/>
            <person name="Li X."/>
            <person name="Schwartz D.C."/>
            <person name="Wang Y."/>
            <person name="Chen S."/>
        </authorList>
    </citation>
    <scope>NUCLEOTIDE SEQUENCE [LARGE SCALE GENOMIC DNA]</scope>
    <source>
        <strain evidence="4 5">ZZ0214-1</strain>
    </source>
</reference>
<evidence type="ECO:0000259" key="2">
    <source>
        <dbReference type="Pfam" id="PF09088"/>
    </source>
</evidence>
<feature type="domain" description="MIF4G-like type 1" evidence="2">
    <location>
        <begin position="320"/>
        <end position="508"/>
    </location>
</feature>
<feature type="compositionally biased region" description="Basic and acidic residues" evidence="1">
    <location>
        <begin position="14"/>
        <end position="23"/>
    </location>
</feature>
<sequence length="878" mass="99527">MSYHHHHRRRGHHKGDYERPDYYETPEQRLRKNIVQYGEVDPAQELPRLANQIFEHAPTNVPTVTEGFRIGVTEQPFKIPYYAALLRLLYDRPVSEEVTTPLGRQVLEDFWKAFREFIDKHAWRETRLCVHFFAHLTVARVISAKSMYELLDAFKEVILNIGSSHDRSTKAALCVAEGLLIAGSAINEDPSLDIPALISAVQTVVEGGGGLPTKLLVHPIVHLHEIRGAFIRAEPKNEPEHAEEWLSCALSVLQALKAKDFAQSADSVPQPYLDYPSLPGELFDLEAILVPPEVEEDGTEGKKGEWSQCYVRIFDDDITPDPTTPVGFILRSNLIDILDIFEVNRKECARLLLEYPKWALPGTFKSKSGAPPQSPTEGKGWDLENTLIETILSAMFLLPESTHKSIYYIALITELCKAQPQSVGPAVGKSIRKLYALLADGLDVEIAHRFADWFAVHMSNFNFIWVWKEWIPDLALVPQHPRRKFMRQAVEYEIRLSYHDRIMRTLPEAMTESTAQVLAVAAPGPDFEYEDAAHAQHETAQGILNLLRGRAKPDDVMLHLESLRNQLSETVTENIDTLLRKITVQSLLSIGSRSFSHFLNAIERYLPLLRNLAAGQISASGSPSAEARGDIMSAVALVWRRSKHMVLIVFDKLMQYQIVDPTDVVAWTFMHYPKVVDGRKEGKVFTGFQWDLLKAALDKANGRVSVQKRKVAALTREADERAARVRANESAAMEVDGDAQLDAAPAGETPQLTAARNAIDVLDREQKAVLRRTMEGFLDCLAVLSIDKEVQEAMSEHKWHNRANWEDKMWEAWETWGWFRNWARTYSSYLSKHDTKEMLEALATSKFPSPDHSAARQFRVIWNIAVGDEPYWDNPEDP</sequence>
<dbReference type="PANTHER" id="PTHR12412">
    <property type="entry name" value="CAP BINDING PROTEIN"/>
    <property type="match status" value="1"/>
</dbReference>
<dbReference type="GO" id="GO:0005634">
    <property type="term" value="C:nucleus"/>
    <property type="evidence" value="ECO:0007669"/>
    <property type="project" value="TreeGrafter"/>
</dbReference>
<dbReference type="AlphaFoldDB" id="A0A2G8SST5"/>
<evidence type="ECO:0000313" key="5">
    <source>
        <dbReference type="Proteomes" id="UP000230002"/>
    </source>
</evidence>
<evidence type="ECO:0000256" key="1">
    <source>
        <dbReference type="SAM" id="MobiDB-lite"/>
    </source>
</evidence>
<dbReference type="GO" id="GO:0000339">
    <property type="term" value="F:RNA cap binding"/>
    <property type="evidence" value="ECO:0007669"/>
    <property type="project" value="InterPro"/>
</dbReference>
<keyword evidence="5" id="KW-1185">Reference proteome</keyword>
<dbReference type="Pfam" id="PF09090">
    <property type="entry name" value="MIF4G_like_2"/>
    <property type="match status" value="1"/>
</dbReference>
<dbReference type="EMBL" id="AYKW01000001">
    <property type="protein sequence ID" value="PIL36638.1"/>
    <property type="molecule type" value="Genomic_DNA"/>
</dbReference>
<protein>
    <recommendedName>
        <fullName evidence="6">MIF4G domain-containing protein</fullName>
    </recommendedName>
</protein>